<feature type="transmembrane region" description="Helical" evidence="1">
    <location>
        <begin position="245"/>
        <end position="272"/>
    </location>
</feature>
<evidence type="ECO:0000256" key="1">
    <source>
        <dbReference type="SAM" id="Phobius"/>
    </source>
</evidence>
<evidence type="ECO:0000313" key="2">
    <source>
        <dbReference type="EMBL" id="OXE44425.1"/>
    </source>
</evidence>
<name>A0A227KAY0_9BURK</name>
<feature type="transmembrane region" description="Helical" evidence="1">
    <location>
        <begin position="172"/>
        <end position="194"/>
    </location>
</feature>
<dbReference type="AlphaFoldDB" id="A0A227KAY0"/>
<dbReference type="EMBL" id="NHMP01000011">
    <property type="protein sequence ID" value="OXE44425.1"/>
    <property type="molecule type" value="Genomic_DNA"/>
</dbReference>
<feature type="transmembrane region" description="Helical" evidence="1">
    <location>
        <begin position="136"/>
        <end position="160"/>
    </location>
</feature>
<sequence length="274" mass="28995">MGMDLILICFAALACLSSGLVFSASFLQLKGRTETIGALQFGGALLLITAAGAMGLVSLGRPEMFLGALAHPGTGIFFELIGTLLLCFGAVCWLIAFWRDSSETILKFFAVFAAAGAVCLLFGVGRSFVMPWRETLNSWLVVPLFFIFALEAAAFAYAAAERAIDKEFQSGNPALIFSLVGALCLGGYLMQIMYSSSNDGKEAALSVLTGEPAVVFWCGVVVIGLMVPAVLACRKLGKIPFRNAAGLLAAVIGSASFQTILLVIGTASWQFFKR</sequence>
<dbReference type="RefSeq" id="WP_066593709.1">
    <property type="nucleotide sequence ID" value="NZ_CAMQZD010000003.1"/>
</dbReference>
<evidence type="ECO:0000313" key="3">
    <source>
        <dbReference type="Proteomes" id="UP000214610"/>
    </source>
</evidence>
<keyword evidence="1" id="KW-1133">Transmembrane helix</keyword>
<evidence type="ECO:0008006" key="4">
    <source>
        <dbReference type="Google" id="ProtNLM"/>
    </source>
</evidence>
<protein>
    <recommendedName>
        <fullName evidence="4">DMSO reductase</fullName>
    </recommendedName>
</protein>
<comment type="caution">
    <text evidence="2">The sequence shown here is derived from an EMBL/GenBank/DDBJ whole genome shotgun (WGS) entry which is preliminary data.</text>
</comment>
<proteinExistence type="predicted"/>
<keyword evidence="3" id="KW-1185">Reference proteome</keyword>
<dbReference type="Proteomes" id="UP000214610">
    <property type="component" value="Unassembled WGS sequence"/>
</dbReference>
<keyword evidence="1" id="KW-0812">Transmembrane</keyword>
<gene>
    <name evidence="2" type="ORF">ADH67_11895</name>
</gene>
<keyword evidence="1" id="KW-0472">Membrane</keyword>
<feature type="transmembrane region" description="Helical" evidence="1">
    <location>
        <begin position="214"/>
        <end position="233"/>
    </location>
</feature>
<feature type="transmembrane region" description="Helical" evidence="1">
    <location>
        <begin position="105"/>
        <end position="124"/>
    </location>
</feature>
<organism evidence="2 3">
    <name type="scientific">Turicimonas muris</name>
    <dbReference type="NCBI Taxonomy" id="1796652"/>
    <lineage>
        <taxon>Bacteria</taxon>
        <taxon>Pseudomonadati</taxon>
        <taxon>Pseudomonadota</taxon>
        <taxon>Betaproteobacteria</taxon>
        <taxon>Burkholderiales</taxon>
        <taxon>Sutterellaceae</taxon>
        <taxon>Turicimonas</taxon>
    </lineage>
</organism>
<accession>A0A227KAY0</accession>
<feature type="transmembrane region" description="Helical" evidence="1">
    <location>
        <begin position="76"/>
        <end position="98"/>
    </location>
</feature>
<reference evidence="3" key="1">
    <citation type="submission" date="2017-05" db="EMBL/GenBank/DDBJ databases">
        <title>Improved OligoMM genomes.</title>
        <authorList>
            <person name="Garzetti D."/>
        </authorList>
    </citation>
    <scope>NUCLEOTIDE SEQUENCE [LARGE SCALE GENOMIC DNA]</scope>
    <source>
        <strain evidence="3">YL45</strain>
    </source>
</reference>